<dbReference type="Pfam" id="PF13649">
    <property type="entry name" value="Methyltransf_25"/>
    <property type="match status" value="1"/>
</dbReference>
<dbReference type="InterPro" id="IPR041698">
    <property type="entry name" value="Methyltransf_25"/>
</dbReference>
<dbReference type="EMBL" id="BNAO01000004">
    <property type="protein sequence ID" value="GHG69304.1"/>
    <property type="molecule type" value="Genomic_DNA"/>
</dbReference>
<accession>A0ABQ3KZ97</accession>
<dbReference type="InterPro" id="IPR029063">
    <property type="entry name" value="SAM-dependent_MTases_sf"/>
</dbReference>
<keyword evidence="1" id="KW-0808">Transferase</keyword>
<keyword evidence="4" id="KW-1185">Reference proteome</keyword>
<reference evidence="4" key="1">
    <citation type="journal article" date="2019" name="Int. J. Syst. Evol. Microbiol.">
        <title>The Global Catalogue of Microorganisms (GCM) 10K type strain sequencing project: providing services to taxonomists for standard genome sequencing and annotation.</title>
        <authorList>
            <consortium name="The Broad Institute Genomics Platform"/>
            <consortium name="The Broad Institute Genome Sequencing Center for Infectious Disease"/>
            <person name="Wu L."/>
            <person name="Ma J."/>
        </authorList>
    </citation>
    <scope>NUCLEOTIDE SEQUENCE [LARGE SCALE GENOMIC DNA]</scope>
    <source>
        <strain evidence="4">CGMCC 1.7003</strain>
    </source>
</reference>
<gene>
    <name evidence="3" type="ORF">GCM10010919_19150</name>
</gene>
<evidence type="ECO:0000259" key="2">
    <source>
        <dbReference type="Pfam" id="PF13649"/>
    </source>
</evidence>
<evidence type="ECO:0000256" key="1">
    <source>
        <dbReference type="ARBA" id="ARBA00022679"/>
    </source>
</evidence>
<dbReference type="RefSeq" id="WP_189432676.1">
    <property type="nucleotide sequence ID" value="NZ_BNAO01000004.1"/>
</dbReference>
<dbReference type="PANTHER" id="PTHR43861">
    <property type="entry name" value="TRANS-ACONITATE 2-METHYLTRANSFERASE-RELATED"/>
    <property type="match status" value="1"/>
</dbReference>
<dbReference type="Proteomes" id="UP000659697">
    <property type="component" value="Unassembled WGS sequence"/>
</dbReference>
<dbReference type="SUPFAM" id="SSF53335">
    <property type="entry name" value="S-adenosyl-L-methionine-dependent methyltransferases"/>
    <property type="match status" value="1"/>
</dbReference>
<sequence>MGSISEKMEEHYKQTFEKHGATSLGVDWGAVSADHQLRLQKMLSVLLEGHEDATVLDVGCGFGSLYDLIVKNDISLRYSGVDLCENMINYAKKQHPNCEWINGDFLSLNSEHGTYDYVVCNGILTQKLVVGQKEMDSFAKELIKKMFSMCNVGVAFNIMTTHANYFTENLYYRNPAELLGWIMSELTGKVKLDHSYPLFEYTLYLYKEDFPLMSYGAHRTLKGEV</sequence>
<protein>
    <recommendedName>
        <fullName evidence="2">Methyltransferase domain-containing protein</fullName>
    </recommendedName>
</protein>
<dbReference type="Gene3D" id="3.40.50.150">
    <property type="entry name" value="Vaccinia Virus protein VP39"/>
    <property type="match status" value="1"/>
</dbReference>
<evidence type="ECO:0000313" key="4">
    <source>
        <dbReference type="Proteomes" id="UP000659697"/>
    </source>
</evidence>
<dbReference type="CDD" id="cd02440">
    <property type="entry name" value="AdoMet_MTases"/>
    <property type="match status" value="1"/>
</dbReference>
<name>A0ABQ3KZ97_9ALTE</name>
<feature type="domain" description="Methyltransferase" evidence="2">
    <location>
        <begin position="55"/>
        <end position="124"/>
    </location>
</feature>
<proteinExistence type="predicted"/>
<comment type="caution">
    <text evidence="3">The sequence shown here is derived from an EMBL/GenBank/DDBJ whole genome shotgun (WGS) entry which is preliminary data.</text>
</comment>
<organism evidence="3 4">
    <name type="scientific">Alishewanella longhuensis</name>
    <dbReference type="NCBI Taxonomy" id="1091037"/>
    <lineage>
        <taxon>Bacteria</taxon>
        <taxon>Pseudomonadati</taxon>
        <taxon>Pseudomonadota</taxon>
        <taxon>Gammaproteobacteria</taxon>
        <taxon>Alteromonadales</taxon>
        <taxon>Alteromonadaceae</taxon>
        <taxon>Alishewanella</taxon>
    </lineage>
</organism>
<evidence type="ECO:0000313" key="3">
    <source>
        <dbReference type="EMBL" id="GHG69304.1"/>
    </source>
</evidence>